<feature type="domain" description="NACHT" evidence="2">
    <location>
        <begin position="441"/>
        <end position="584"/>
    </location>
</feature>
<evidence type="ECO:0000259" key="2">
    <source>
        <dbReference type="PROSITE" id="PS50837"/>
    </source>
</evidence>
<keyword evidence="1" id="KW-0677">Repeat</keyword>
<dbReference type="PANTHER" id="PTHR46082">
    <property type="entry name" value="ATP/GTP-BINDING PROTEIN-RELATED"/>
    <property type="match status" value="1"/>
</dbReference>
<evidence type="ECO:0000256" key="1">
    <source>
        <dbReference type="ARBA" id="ARBA00022737"/>
    </source>
</evidence>
<dbReference type="SUPFAM" id="SSF52540">
    <property type="entry name" value="P-loop containing nucleoside triphosphate hydrolases"/>
    <property type="match status" value="1"/>
</dbReference>
<proteinExistence type="predicted"/>
<dbReference type="InterPro" id="IPR027417">
    <property type="entry name" value="P-loop_NTPase"/>
</dbReference>
<evidence type="ECO:0000313" key="3">
    <source>
        <dbReference type="EMBL" id="QYT02255.1"/>
    </source>
</evidence>
<dbReference type="AlphaFoldDB" id="A0A8G0PK52"/>
<protein>
    <recommendedName>
        <fullName evidence="2">NACHT domain-containing protein</fullName>
    </recommendedName>
</protein>
<dbReference type="GO" id="GO:0003824">
    <property type="term" value="F:catalytic activity"/>
    <property type="evidence" value="ECO:0007669"/>
    <property type="project" value="InterPro"/>
</dbReference>
<dbReference type="InterPro" id="IPR035994">
    <property type="entry name" value="Nucleoside_phosphorylase_sf"/>
</dbReference>
<dbReference type="PANTHER" id="PTHR46082:SF6">
    <property type="entry name" value="AAA+ ATPASE DOMAIN-CONTAINING PROTEIN-RELATED"/>
    <property type="match status" value="1"/>
</dbReference>
<dbReference type="Gene3D" id="3.40.50.300">
    <property type="entry name" value="P-loop containing nucleotide triphosphate hydrolases"/>
    <property type="match status" value="1"/>
</dbReference>
<dbReference type="SUPFAM" id="SSF53167">
    <property type="entry name" value="Purine and uridine phosphorylases"/>
    <property type="match status" value="1"/>
</dbReference>
<dbReference type="Proteomes" id="UP000826661">
    <property type="component" value="Chromosome V"/>
</dbReference>
<reference evidence="3 4" key="1">
    <citation type="journal article" date="2021" name="BMC Genomics">
        <title>Telomere-to-telomere genome assembly of asparaginase-producing Trichoderma simmonsii.</title>
        <authorList>
            <person name="Chung D."/>
            <person name="Kwon Y.M."/>
            <person name="Yang Y."/>
        </authorList>
    </citation>
    <scope>NUCLEOTIDE SEQUENCE [LARGE SCALE GENOMIC DNA]</scope>
    <source>
        <strain evidence="3 4">GH-Sj1</strain>
    </source>
</reference>
<keyword evidence="4" id="KW-1185">Reference proteome</keyword>
<dbReference type="InterPro" id="IPR053137">
    <property type="entry name" value="NLR-like"/>
</dbReference>
<dbReference type="PROSITE" id="PS50837">
    <property type="entry name" value="NACHT"/>
    <property type="match status" value="1"/>
</dbReference>
<accession>A0A8G0PK52</accession>
<organism evidence="3 4">
    <name type="scientific">Trichoderma simmonsii</name>
    <dbReference type="NCBI Taxonomy" id="1491479"/>
    <lineage>
        <taxon>Eukaryota</taxon>
        <taxon>Fungi</taxon>
        <taxon>Dikarya</taxon>
        <taxon>Ascomycota</taxon>
        <taxon>Pezizomycotina</taxon>
        <taxon>Sordariomycetes</taxon>
        <taxon>Hypocreomycetidae</taxon>
        <taxon>Hypocreales</taxon>
        <taxon>Hypocreaceae</taxon>
        <taxon>Trichoderma</taxon>
    </lineage>
</organism>
<dbReference type="Pfam" id="PF24883">
    <property type="entry name" value="NPHP3_N"/>
    <property type="match status" value="1"/>
</dbReference>
<gene>
    <name evidence="3" type="ORF">H0G86_009261</name>
</gene>
<name>A0A8G0PK52_9HYPO</name>
<dbReference type="InterPro" id="IPR056884">
    <property type="entry name" value="NPHP3-like_N"/>
</dbReference>
<dbReference type="GO" id="GO:0009116">
    <property type="term" value="P:nucleoside metabolic process"/>
    <property type="evidence" value="ECO:0007669"/>
    <property type="project" value="InterPro"/>
</dbReference>
<sequence>MAAVSTATRKALRPTSRDDFEIAIVCAKALEYNAVCLLVDGFWDEDGDSFGRAEGDPNTYMTGYMGGFNIVVVLLCTSGKVAAASTAASLRSSYPCIKLLLLIGTCDGVPNAMGKELLLGDVVISDTVVQYDLGRRYPNGFRERDTLEDRLGRPDKNVRNLVAMYKTEMGLQRLEKKVSSYLKKIQDMEIKEQRQKRRRATYQYPGSTNDILFKSTYCHKHYRSPQCICDDHNEAGDPVCGRSRRTCCEQTGCDKDHLLPRLRLEYKKKLEDDGDEKAAQQPSIFVGRFGSGDTDFNSAIDRDDIAQKHNIIAFETEGAGVWDELSCIIIKGVSTYGDGHIMSDLEAWENFAAATAASAARGLIDYYPQRDRYPSVDFKNQTERAFKNQADITCLRDLYITSPPNDRIRIEESKGGLLMDAFVWVLQNGAYKQWLEDPQTSLLWIRGDPGKGKTMLLCGIIDQLQELTPPTNLYYFFYQATDSRLNNASSALRGLIHMLISKQPHLISYVRHEYDKSGKSIFEDPNSWIILSRIFFKILRDPSISDLTFIIDALDECLSDLAEFLELIQQSSSYCGVKWLVSSRNETNVQDVLIDTEKKSVISLELNSESVSAAIRTYIYYKVEVLSKGKRYKQEVRDSIQEYLVNNADGTFLWVALVCEMLKKAPSFDPRPKSAAYPPGLDNIYKRMLEKVLDSEFHWGSRILAINTVARRPLSIQELETLTFSPSDSNDTIESLEKRWEEALGYCGNFLTKRQGIVYFIHQSAKDFIIKKASNRLFSNGTENINRDILKVSISAMMNTLRRNIYGLAKPGFLIDDLTIQDVPSPDPLAPVGYCCVYWIDHFVESIPYSEDDNSQELIYYFFKEKYMYWLESLSLLRSMYHGTMGIQKLEKLLVSSYTES</sequence>
<evidence type="ECO:0000313" key="4">
    <source>
        <dbReference type="Proteomes" id="UP000826661"/>
    </source>
</evidence>
<dbReference type="Gene3D" id="3.40.50.1580">
    <property type="entry name" value="Nucleoside phosphorylase domain"/>
    <property type="match status" value="1"/>
</dbReference>
<dbReference type="InterPro" id="IPR007111">
    <property type="entry name" value="NACHT_NTPase"/>
</dbReference>
<dbReference type="EMBL" id="CP075868">
    <property type="protein sequence ID" value="QYT02255.1"/>
    <property type="molecule type" value="Genomic_DNA"/>
</dbReference>